<name>A0ABR4I8Y1_9EURO</name>
<reference evidence="2 3" key="1">
    <citation type="submission" date="2024-07" db="EMBL/GenBank/DDBJ databases">
        <title>Section-level genome sequencing and comparative genomics of Aspergillus sections Usti and Cavernicolus.</title>
        <authorList>
            <consortium name="Lawrence Berkeley National Laboratory"/>
            <person name="Nybo J.L."/>
            <person name="Vesth T.C."/>
            <person name="Theobald S."/>
            <person name="Frisvad J.C."/>
            <person name="Larsen T.O."/>
            <person name="Kjaerboelling I."/>
            <person name="Rothschild-Mancinelli K."/>
            <person name="Lyhne E.K."/>
            <person name="Kogle M.E."/>
            <person name="Barry K."/>
            <person name="Clum A."/>
            <person name="Na H."/>
            <person name="Ledsgaard L."/>
            <person name="Lin J."/>
            <person name="Lipzen A."/>
            <person name="Kuo A."/>
            <person name="Riley R."/>
            <person name="Mondo S."/>
            <person name="LaButti K."/>
            <person name="Haridas S."/>
            <person name="Pangalinan J."/>
            <person name="Salamov A.A."/>
            <person name="Simmons B.A."/>
            <person name="Magnuson J.K."/>
            <person name="Chen J."/>
            <person name="Drula E."/>
            <person name="Henrissat B."/>
            <person name="Wiebenga A."/>
            <person name="Lubbers R.J."/>
            <person name="Gomes A.C."/>
            <person name="Makela M.R."/>
            <person name="Stajich J."/>
            <person name="Grigoriev I.V."/>
            <person name="Mortensen U.H."/>
            <person name="De vries R.P."/>
            <person name="Baker S.E."/>
            <person name="Andersen M.R."/>
        </authorList>
    </citation>
    <scope>NUCLEOTIDE SEQUENCE [LARGE SCALE GENOMIC DNA]</scope>
    <source>
        <strain evidence="2 3">CBS 600.67</strain>
    </source>
</reference>
<sequence length="59" mass="6599">MAVSLRLDSDLQVLLRFDSFVIGRYQLWDGGTCSWQAERRAWQSPGQAEGGANGHEFGK</sequence>
<evidence type="ECO:0000313" key="2">
    <source>
        <dbReference type="EMBL" id="KAL2824117.1"/>
    </source>
</evidence>
<comment type="caution">
    <text evidence="2">The sequence shown here is derived from an EMBL/GenBank/DDBJ whole genome shotgun (WGS) entry which is preliminary data.</text>
</comment>
<accession>A0ABR4I8Y1</accession>
<gene>
    <name evidence="2" type="ORF">BDW59DRAFT_147857</name>
</gene>
<organism evidence="2 3">
    <name type="scientific">Aspergillus cavernicola</name>
    <dbReference type="NCBI Taxonomy" id="176166"/>
    <lineage>
        <taxon>Eukaryota</taxon>
        <taxon>Fungi</taxon>
        <taxon>Dikarya</taxon>
        <taxon>Ascomycota</taxon>
        <taxon>Pezizomycotina</taxon>
        <taxon>Eurotiomycetes</taxon>
        <taxon>Eurotiomycetidae</taxon>
        <taxon>Eurotiales</taxon>
        <taxon>Aspergillaceae</taxon>
        <taxon>Aspergillus</taxon>
        <taxon>Aspergillus subgen. Nidulantes</taxon>
    </lineage>
</organism>
<protein>
    <submittedName>
        <fullName evidence="2">Uncharacterized protein</fullName>
    </submittedName>
</protein>
<keyword evidence="3" id="KW-1185">Reference proteome</keyword>
<proteinExistence type="predicted"/>
<dbReference type="EMBL" id="JBFXLS010000046">
    <property type="protein sequence ID" value="KAL2824117.1"/>
    <property type="molecule type" value="Genomic_DNA"/>
</dbReference>
<dbReference type="Proteomes" id="UP001610335">
    <property type="component" value="Unassembled WGS sequence"/>
</dbReference>
<feature type="region of interest" description="Disordered" evidence="1">
    <location>
        <begin position="40"/>
        <end position="59"/>
    </location>
</feature>
<evidence type="ECO:0000313" key="3">
    <source>
        <dbReference type="Proteomes" id="UP001610335"/>
    </source>
</evidence>
<evidence type="ECO:0000256" key="1">
    <source>
        <dbReference type="SAM" id="MobiDB-lite"/>
    </source>
</evidence>